<dbReference type="InterPro" id="IPR036890">
    <property type="entry name" value="HATPase_C_sf"/>
</dbReference>
<evidence type="ECO:0000259" key="18">
    <source>
        <dbReference type="PROSITE" id="PS50885"/>
    </source>
</evidence>
<feature type="domain" description="Histidine kinase" evidence="17">
    <location>
        <begin position="300"/>
        <end position="514"/>
    </location>
</feature>
<evidence type="ECO:0000256" key="15">
    <source>
        <dbReference type="SAM" id="MobiDB-lite"/>
    </source>
</evidence>
<dbReference type="Pfam" id="PF00672">
    <property type="entry name" value="HAMP"/>
    <property type="match status" value="1"/>
</dbReference>
<comment type="caution">
    <text evidence="19">The sequence shown here is derived from an EMBL/GenBank/DDBJ whole genome shotgun (WGS) entry which is preliminary data.</text>
</comment>
<evidence type="ECO:0000256" key="4">
    <source>
        <dbReference type="ARBA" id="ARBA00022475"/>
    </source>
</evidence>
<dbReference type="SUPFAM" id="SSF47384">
    <property type="entry name" value="Homodimeric domain of signal transducing histidine kinase"/>
    <property type="match status" value="1"/>
</dbReference>
<evidence type="ECO:0000256" key="16">
    <source>
        <dbReference type="SAM" id="Phobius"/>
    </source>
</evidence>
<dbReference type="GO" id="GO:0000155">
    <property type="term" value="F:phosphorelay sensor kinase activity"/>
    <property type="evidence" value="ECO:0007669"/>
    <property type="project" value="InterPro"/>
</dbReference>
<evidence type="ECO:0000313" key="19">
    <source>
        <dbReference type="EMBL" id="TMO65014.1"/>
    </source>
</evidence>
<dbReference type="InterPro" id="IPR004358">
    <property type="entry name" value="Sig_transdc_His_kin-like_C"/>
</dbReference>
<feature type="domain" description="HAMP" evidence="18">
    <location>
        <begin position="240"/>
        <end position="292"/>
    </location>
</feature>
<dbReference type="EMBL" id="PNBX01000097">
    <property type="protein sequence ID" value="TMO65014.1"/>
    <property type="molecule type" value="Genomic_DNA"/>
</dbReference>
<proteinExistence type="predicted"/>
<dbReference type="Gene3D" id="1.10.287.130">
    <property type="match status" value="1"/>
</dbReference>
<dbReference type="InterPro" id="IPR036097">
    <property type="entry name" value="HisK_dim/P_sf"/>
</dbReference>
<dbReference type="GO" id="GO:0005886">
    <property type="term" value="C:plasma membrane"/>
    <property type="evidence" value="ECO:0007669"/>
    <property type="project" value="UniProtKB-SubCell"/>
</dbReference>
<dbReference type="InterPro" id="IPR003660">
    <property type="entry name" value="HAMP_dom"/>
</dbReference>
<dbReference type="InterPro" id="IPR050398">
    <property type="entry name" value="HssS/ArlS-like"/>
</dbReference>
<feature type="transmembrane region" description="Helical" evidence="16">
    <location>
        <begin position="220"/>
        <end position="243"/>
    </location>
</feature>
<dbReference type="SMART" id="SM00304">
    <property type="entry name" value="HAMP"/>
    <property type="match status" value="1"/>
</dbReference>
<dbReference type="CDD" id="cd06225">
    <property type="entry name" value="HAMP"/>
    <property type="match status" value="1"/>
</dbReference>
<keyword evidence="5" id="KW-0597">Phosphoprotein</keyword>
<evidence type="ECO:0000256" key="7">
    <source>
        <dbReference type="ARBA" id="ARBA00022692"/>
    </source>
</evidence>
<evidence type="ECO:0000256" key="12">
    <source>
        <dbReference type="ARBA" id="ARBA00023012"/>
    </source>
</evidence>
<dbReference type="PANTHER" id="PTHR45528">
    <property type="entry name" value="SENSOR HISTIDINE KINASE CPXA"/>
    <property type="match status" value="1"/>
</dbReference>
<dbReference type="SUPFAM" id="SSF55874">
    <property type="entry name" value="ATPase domain of HSP90 chaperone/DNA topoisomerase II/histidine kinase"/>
    <property type="match status" value="1"/>
</dbReference>
<evidence type="ECO:0000256" key="1">
    <source>
        <dbReference type="ARBA" id="ARBA00000085"/>
    </source>
</evidence>
<dbReference type="Gene3D" id="6.10.340.10">
    <property type="match status" value="1"/>
</dbReference>
<keyword evidence="4" id="KW-1003">Cell membrane</keyword>
<keyword evidence="11 16" id="KW-1133">Transmembrane helix</keyword>
<keyword evidence="8" id="KW-0547">Nucleotide-binding</keyword>
<dbReference type="OrthoDB" id="9804645at2"/>
<dbReference type="PRINTS" id="PR00344">
    <property type="entry name" value="BCTRLSENSOR"/>
</dbReference>
<keyword evidence="10" id="KW-0067">ATP-binding</keyword>
<evidence type="ECO:0000256" key="2">
    <source>
        <dbReference type="ARBA" id="ARBA00004651"/>
    </source>
</evidence>
<evidence type="ECO:0000256" key="13">
    <source>
        <dbReference type="ARBA" id="ARBA00023136"/>
    </source>
</evidence>
<keyword evidence="12" id="KW-0902">Two-component regulatory system</keyword>
<evidence type="ECO:0000256" key="8">
    <source>
        <dbReference type="ARBA" id="ARBA00022741"/>
    </source>
</evidence>
<reference evidence="19 20" key="1">
    <citation type="submission" date="2018-01" db="EMBL/GenBank/DDBJ databases">
        <authorList>
            <person name="Paulsen S."/>
            <person name="Gram L.K."/>
        </authorList>
    </citation>
    <scope>NUCLEOTIDE SEQUENCE [LARGE SCALE GENOMIC DNA]</scope>
    <source>
        <strain evidence="19 20">S3790</strain>
    </source>
</reference>
<dbReference type="GO" id="GO:0005524">
    <property type="term" value="F:ATP binding"/>
    <property type="evidence" value="ECO:0007669"/>
    <property type="project" value="UniProtKB-KW"/>
</dbReference>
<evidence type="ECO:0000256" key="9">
    <source>
        <dbReference type="ARBA" id="ARBA00022777"/>
    </source>
</evidence>
<dbReference type="SMART" id="SM00387">
    <property type="entry name" value="HATPase_c"/>
    <property type="match status" value="1"/>
</dbReference>
<dbReference type="PROSITE" id="PS50885">
    <property type="entry name" value="HAMP"/>
    <property type="match status" value="1"/>
</dbReference>
<evidence type="ECO:0000256" key="14">
    <source>
        <dbReference type="SAM" id="Coils"/>
    </source>
</evidence>
<reference evidence="20" key="2">
    <citation type="submission" date="2019-06" db="EMBL/GenBank/DDBJ databases">
        <title>Co-occurence of chitin degradation, pigmentation and bioactivity in marine Pseudoalteromonas.</title>
        <authorList>
            <person name="Sonnenschein E.C."/>
            <person name="Bech P.K."/>
        </authorList>
    </citation>
    <scope>NUCLEOTIDE SEQUENCE [LARGE SCALE GENOMIC DNA]</scope>
    <source>
        <strain evidence="20">S3790</strain>
    </source>
</reference>
<dbReference type="Pfam" id="PF00512">
    <property type="entry name" value="HisKA"/>
    <property type="match status" value="1"/>
</dbReference>
<keyword evidence="7 16" id="KW-0812">Transmembrane</keyword>
<dbReference type="RefSeq" id="WP_138593149.1">
    <property type="nucleotide sequence ID" value="NZ_PNBX01000097.1"/>
</dbReference>
<dbReference type="Proteomes" id="UP000307217">
    <property type="component" value="Unassembled WGS sequence"/>
</dbReference>
<comment type="subcellular location">
    <subcellularLocation>
        <location evidence="2">Cell membrane</location>
        <topology evidence="2">Multi-pass membrane protein</topology>
    </subcellularLocation>
</comment>
<evidence type="ECO:0000256" key="5">
    <source>
        <dbReference type="ARBA" id="ARBA00022553"/>
    </source>
</evidence>
<dbReference type="Pfam" id="PF02518">
    <property type="entry name" value="HATPase_c"/>
    <property type="match status" value="1"/>
</dbReference>
<evidence type="ECO:0000256" key="10">
    <source>
        <dbReference type="ARBA" id="ARBA00022840"/>
    </source>
</evidence>
<keyword evidence="6" id="KW-0808">Transferase</keyword>
<dbReference type="InterPro" id="IPR005467">
    <property type="entry name" value="His_kinase_dom"/>
</dbReference>
<evidence type="ECO:0000259" key="17">
    <source>
        <dbReference type="PROSITE" id="PS50109"/>
    </source>
</evidence>
<dbReference type="InterPro" id="IPR003594">
    <property type="entry name" value="HATPase_dom"/>
</dbReference>
<dbReference type="SMART" id="SM00388">
    <property type="entry name" value="HisKA"/>
    <property type="match status" value="1"/>
</dbReference>
<sequence>MKVTIRVKLLLMILIANSALVLAIYIANQIAFEKSFAQYVQSNARDKMQVVIVKVVETYKAQNGFSWVRHRSAQLSEIMQLYRQVNGDNISRPPKRGRKPEDAHSSGQEYRPKRGNTDASDRSYRRLPPQNEARPGRKGPPRKGERASSNRLIFKLPNGQLLIGKADMAHSALWLPMYDGDDNAQTKGQGELIGFIGIENGTLITSRFDSIFAKQQAQQFLHIALLALLVTVILAIPFSKYLVQPIIRLRRNARRLAGGDYENKVVLNRRDELGLLARDMNKLADTLAQNQTARQQWIADISHELRTPIAVIRAELEGMIDGVIAIDEAQLSSLYEEIERLTNLVDDLHQLSLSDRGALTYNMMPCELSGVLNRCIDKRSTGLSLFEITMRCDDKLTLHCDPQRISQLFDNLLQNTIRYTDVSEQKSGQLSISVTQTSEKTQVIWEDSSPSVAAEQLPKLFERLYRVDSARTRQAGGTGLGLAICTCIVESHQGTIRADLSDLGGLAIIMEFFH</sequence>
<gene>
    <name evidence="19" type="ORF">CWC19_17910</name>
</gene>
<name>A0A5S3V3X7_9GAMM</name>
<evidence type="ECO:0000256" key="3">
    <source>
        <dbReference type="ARBA" id="ARBA00012438"/>
    </source>
</evidence>
<feature type="coiled-coil region" evidence="14">
    <location>
        <begin position="324"/>
        <end position="351"/>
    </location>
</feature>
<feature type="region of interest" description="Disordered" evidence="15">
    <location>
        <begin position="86"/>
        <end position="150"/>
    </location>
</feature>
<evidence type="ECO:0000256" key="11">
    <source>
        <dbReference type="ARBA" id="ARBA00022989"/>
    </source>
</evidence>
<comment type="catalytic activity">
    <reaction evidence="1">
        <text>ATP + protein L-histidine = ADP + protein N-phospho-L-histidine.</text>
        <dbReference type="EC" id="2.7.13.3"/>
    </reaction>
</comment>
<dbReference type="SUPFAM" id="SSF158472">
    <property type="entry name" value="HAMP domain-like"/>
    <property type="match status" value="1"/>
</dbReference>
<evidence type="ECO:0000256" key="6">
    <source>
        <dbReference type="ARBA" id="ARBA00022679"/>
    </source>
</evidence>
<protein>
    <recommendedName>
        <fullName evidence="3">histidine kinase</fullName>
        <ecNumber evidence="3">2.7.13.3</ecNumber>
    </recommendedName>
</protein>
<keyword evidence="9 19" id="KW-0418">Kinase</keyword>
<feature type="compositionally biased region" description="Basic and acidic residues" evidence="15">
    <location>
        <begin position="99"/>
        <end position="124"/>
    </location>
</feature>
<accession>A0A5S3V3X7</accession>
<dbReference type="PROSITE" id="PS50109">
    <property type="entry name" value="HIS_KIN"/>
    <property type="match status" value="1"/>
</dbReference>
<dbReference type="EC" id="2.7.13.3" evidence="3"/>
<keyword evidence="14" id="KW-0175">Coiled coil</keyword>
<dbReference type="PANTHER" id="PTHR45528:SF1">
    <property type="entry name" value="SENSOR HISTIDINE KINASE CPXA"/>
    <property type="match status" value="1"/>
</dbReference>
<dbReference type="Gene3D" id="3.30.565.10">
    <property type="entry name" value="Histidine kinase-like ATPase, C-terminal domain"/>
    <property type="match status" value="1"/>
</dbReference>
<dbReference type="AlphaFoldDB" id="A0A5S3V3X7"/>
<keyword evidence="13 16" id="KW-0472">Membrane</keyword>
<dbReference type="CDD" id="cd00082">
    <property type="entry name" value="HisKA"/>
    <property type="match status" value="1"/>
</dbReference>
<evidence type="ECO:0000313" key="20">
    <source>
        <dbReference type="Proteomes" id="UP000307217"/>
    </source>
</evidence>
<organism evidence="19 20">
    <name type="scientific">Pseudoalteromonas aurantia</name>
    <dbReference type="NCBI Taxonomy" id="43654"/>
    <lineage>
        <taxon>Bacteria</taxon>
        <taxon>Pseudomonadati</taxon>
        <taxon>Pseudomonadota</taxon>
        <taxon>Gammaproteobacteria</taxon>
        <taxon>Alteromonadales</taxon>
        <taxon>Pseudoalteromonadaceae</taxon>
        <taxon>Pseudoalteromonas</taxon>
    </lineage>
</organism>
<dbReference type="InterPro" id="IPR003661">
    <property type="entry name" value="HisK_dim/P_dom"/>
</dbReference>